<dbReference type="Proteomes" id="UP000009022">
    <property type="component" value="Unassembled WGS sequence"/>
</dbReference>
<dbReference type="InterPro" id="IPR017978">
    <property type="entry name" value="GPCR_3_C"/>
</dbReference>
<feature type="transmembrane region" description="Helical" evidence="9">
    <location>
        <begin position="481"/>
        <end position="503"/>
    </location>
</feature>
<evidence type="ECO:0000256" key="7">
    <source>
        <dbReference type="ARBA" id="ARBA00023180"/>
    </source>
</evidence>
<keyword evidence="6" id="KW-0675">Receptor</keyword>
<protein>
    <recommendedName>
        <fullName evidence="11">G-protein coupled receptors family 3 profile domain-containing protein</fullName>
    </recommendedName>
</protein>
<dbReference type="eggNOG" id="KOG1055">
    <property type="taxonomic scope" value="Eukaryota"/>
</dbReference>
<dbReference type="GO" id="GO:0038039">
    <property type="term" value="C:G protein-coupled receptor heterodimeric complex"/>
    <property type="evidence" value="ECO:0000318"/>
    <property type="project" value="GO_Central"/>
</dbReference>
<dbReference type="InParanoid" id="B3RJ57"/>
<dbReference type="CDD" id="cd06366">
    <property type="entry name" value="PBP1_GABAb_receptor"/>
    <property type="match status" value="1"/>
</dbReference>
<evidence type="ECO:0000256" key="10">
    <source>
        <dbReference type="SAM" id="SignalP"/>
    </source>
</evidence>
<reference evidence="12 13" key="1">
    <citation type="journal article" date="2008" name="Nature">
        <title>The Trichoplax genome and the nature of placozoans.</title>
        <authorList>
            <person name="Srivastava M."/>
            <person name="Begovic E."/>
            <person name="Chapman J."/>
            <person name="Putnam N.H."/>
            <person name="Hellsten U."/>
            <person name="Kawashima T."/>
            <person name="Kuo A."/>
            <person name="Mitros T."/>
            <person name="Salamov A."/>
            <person name="Carpenter M.L."/>
            <person name="Signorovitch A.Y."/>
            <person name="Moreno M.A."/>
            <person name="Kamm K."/>
            <person name="Grimwood J."/>
            <person name="Schmutz J."/>
            <person name="Shapiro H."/>
            <person name="Grigoriev I.V."/>
            <person name="Buss L.W."/>
            <person name="Schierwater B."/>
            <person name="Dellaporta S.L."/>
            <person name="Rokhsar D.S."/>
        </authorList>
    </citation>
    <scope>NUCLEOTIDE SEQUENCE [LARGE SCALE GENOMIC DNA]</scope>
    <source>
        <strain evidence="12 13">Grell-BS-1999</strain>
    </source>
</reference>
<dbReference type="PANTHER" id="PTHR10519:SF20">
    <property type="entry name" value="G-PROTEIN COUPLED RECEPTOR 156-RELATED"/>
    <property type="match status" value="1"/>
</dbReference>
<dbReference type="OrthoDB" id="2150267at2759"/>
<evidence type="ECO:0000256" key="5">
    <source>
        <dbReference type="ARBA" id="ARBA00023136"/>
    </source>
</evidence>
<dbReference type="HOGENOM" id="CLU_005240_3_1_1"/>
<proteinExistence type="predicted"/>
<keyword evidence="3 9" id="KW-1133">Transmembrane helix</keyword>
<evidence type="ECO:0000313" key="13">
    <source>
        <dbReference type="Proteomes" id="UP000009022"/>
    </source>
</evidence>
<dbReference type="GeneID" id="6749484"/>
<feature type="chain" id="PRO_5002798116" description="G-protein coupled receptors family 3 profile domain-containing protein" evidence="10">
    <location>
        <begin position="22"/>
        <end position="599"/>
    </location>
</feature>
<dbReference type="GO" id="GO:0007214">
    <property type="term" value="P:gamma-aminobutyric acid signaling pathway"/>
    <property type="evidence" value="ECO:0000318"/>
    <property type="project" value="GO_Central"/>
</dbReference>
<dbReference type="InterPro" id="IPR002455">
    <property type="entry name" value="GPCR3_GABA-B"/>
</dbReference>
<dbReference type="SUPFAM" id="SSF53822">
    <property type="entry name" value="Periplasmic binding protein-like I"/>
    <property type="match status" value="1"/>
</dbReference>
<name>B3RJ57_TRIAD</name>
<dbReference type="AlphaFoldDB" id="B3RJ57"/>
<dbReference type="InterPro" id="IPR001828">
    <property type="entry name" value="ANF_lig-bd_rcpt"/>
</dbReference>
<evidence type="ECO:0000256" key="8">
    <source>
        <dbReference type="ARBA" id="ARBA00023224"/>
    </source>
</evidence>
<dbReference type="PROSITE" id="PS50259">
    <property type="entry name" value="G_PROTEIN_RECEP_F3_4"/>
    <property type="match status" value="1"/>
</dbReference>
<feature type="transmembrane region" description="Helical" evidence="9">
    <location>
        <begin position="374"/>
        <end position="396"/>
    </location>
</feature>
<feature type="signal peptide" evidence="10">
    <location>
        <begin position="1"/>
        <end position="21"/>
    </location>
</feature>
<dbReference type="PRINTS" id="PR01176">
    <property type="entry name" value="GABABRECEPTR"/>
</dbReference>
<keyword evidence="4" id="KW-0297">G-protein coupled receptor</keyword>
<dbReference type="EMBL" id="DS985241">
    <property type="protein sequence ID" value="EDV29067.1"/>
    <property type="molecule type" value="Genomic_DNA"/>
</dbReference>
<keyword evidence="13" id="KW-1185">Reference proteome</keyword>
<dbReference type="PhylomeDB" id="B3RJ57"/>
<feature type="domain" description="G-protein coupled receptors family 3 profile" evidence="11">
    <location>
        <begin position="413"/>
        <end position="571"/>
    </location>
</feature>
<evidence type="ECO:0000256" key="9">
    <source>
        <dbReference type="SAM" id="Phobius"/>
    </source>
</evidence>
<evidence type="ECO:0000259" key="11">
    <source>
        <dbReference type="PROSITE" id="PS50259"/>
    </source>
</evidence>
<evidence type="ECO:0000256" key="4">
    <source>
        <dbReference type="ARBA" id="ARBA00023040"/>
    </source>
</evidence>
<dbReference type="GO" id="GO:0004965">
    <property type="term" value="F:G protein-coupled GABA receptor activity"/>
    <property type="evidence" value="ECO:0000318"/>
    <property type="project" value="GO_Central"/>
</dbReference>
<keyword evidence="7" id="KW-0325">Glycoprotein</keyword>
<dbReference type="RefSeq" id="XP_002108269.1">
    <property type="nucleotide sequence ID" value="XM_002108233.1"/>
</dbReference>
<organism evidence="12 13">
    <name type="scientific">Trichoplax adhaerens</name>
    <name type="common">Trichoplax reptans</name>
    <dbReference type="NCBI Taxonomy" id="10228"/>
    <lineage>
        <taxon>Eukaryota</taxon>
        <taxon>Metazoa</taxon>
        <taxon>Placozoa</taxon>
        <taxon>Uniplacotomia</taxon>
        <taxon>Trichoplacea</taxon>
        <taxon>Trichoplacidae</taxon>
        <taxon>Trichoplax</taxon>
    </lineage>
</organism>
<evidence type="ECO:0000256" key="2">
    <source>
        <dbReference type="ARBA" id="ARBA00022692"/>
    </source>
</evidence>
<evidence type="ECO:0000256" key="3">
    <source>
        <dbReference type="ARBA" id="ARBA00022989"/>
    </source>
</evidence>
<keyword evidence="5 9" id="KW-0472">Membrane</keyword>
<dbReference type="OMA" id="PLYATMC"/>
<evidence type="ECO:0000313" key="12">
    <source>
        <dbReference type="EMBL" id="EDV29067.1"/>
    </source>
</evidence>
<sequence>MKLKIIIFLLFYISIESFCESDKIDLYIGGFFPIDNVGWNGSGLVPASQMAIDDINSRDDILPNYRLNLIVGNTKASATLGVKVLFDFIHLPPKKIMLLGSGFSRVTSAIAGVAKYYNLIQTTFSSESALLSDKSEYPFLFRTCFSVNAWNIPQVALVKHFNWTRVATLTRRSDLYDASTERLLSELYRAKVEVVAKEGFISGTNSSRQIRNLKKNDARIIIAHLQEEDAIEVFCQAYKYQMYGPNYAWIVPGFLSRTFWSKATKLEHVDCTPEEIAISANYSLSISFATMNVVTSETISGMNIVQFDTFGDVHPHVTYLVQHQGKVKRTVATILPKEKRVDFFTTPPNVIRWAGAGPPVDHIKLKQVDTRLPLHVFIIMAALSCLAIILTIVFMIYNNKYRNASSNIISGTISIISSATLCMLGPWLTTIGFATVSGSMFAKTYRAYKILTTKKRINTSPNNSFIILVPRLLECSCKNNIIWLATILTLNAFVLIFGAFLAYEARNIKLSVMNESKQIALCIYNVALLCIIVIPISFFLPNTSGETYIASSGLILYCTTTTTCIFFIPKIKYKHDVVYPNRRLCSVGGDKSTNTKIES</sequence>
<evidence type="ECO:0000256" key="6">
    <source>
        <dbReference type="ARBA" id="ARBA00023170"/>
    </source>
</evidence>
<feature type="transmembrane region" description="Helical" evidence="9">
    <location>
        <begin position="523"/>
        <end position="541"/>
    </location>
</feature>
<dbReference type="FunFam" id="3.40.50.2300:FF:001142">
    <property type="match status" value="1"/>
</dbReference>
<dbReference type="InterPro" id="IPR028082">
    <property type="entry name" value="Peripla_BP_I"/>
</dbReference>
<dbReference type="Gene3D" id="3.40.50.2300">
    <property type="match status" value="2"/>
</dbReference>
<keyword evidence="10" id="KW-0732">Signal</keyword>
<dbReference type="Pfam" id="PF01094">
    <property type="entry name" value="ANF_receptor"/>
    <property type="match status" value="1"/>
</dbReference>
<dbReference type="PANTHER" id="PTHR10519">
    <property type="entry name" value="GABA-B RECEPTOR"/>
    <property type="match status" value="1"/>
</dbReference>
<dbReference type="CTD" id="6749484"/>
<dbReference type="KEGG" id="tad:TRIADDRAFT_52578"/>
<evidence type="ECO:0000256" key="1">
    <source>
        <dbReference type="ARBA" id="ARBA00004141"/>
    </source>
</evidence>
<feature type="transmembrane region" description="Helical" evidence="9">
    <location>
        <begin position="408"/>
        <end position="428"/>
    </location>
</feature>
<accession>B3RJ57</accession>
<gene>
    <name evidence="12" type="ORF">TRIADDRAFT_52578</name>
</gene>
<dbReference type="Pfam" id="PF00003">
    <property type="entry name" value="7tm_3"/>
    <property type="match status" value="2"/>
</dbReference>
<comment type="subcellular location">
    <subcellularLocation>
        <location evidence="1">Membrane</location>
        <topology evidence="1">Multi-pass membrane protein</topology>
    </subcellularLocation>
</comment>
<feature type="transmembrane region" description="Helical" evidence="9">
    <location>
        <begin position="547"/>
        <end position="568"/>
    </location>
</feature>
<keyword evidence="2 9" id="KW-0812">Transmembrane</keyword>
<dbReference type="STRING" id="10228.B3RJ57"/>
<keyword evidence="8" id="KW-0807">Transducer</keyword>